<dbReference type="AlphaFoldDB" id="A0A1R2BLW3"/>
<organism evidence="1 2">
    <name type="scientific">Stentor coeruleus</name>
    <dbReference type="NCBI Taxonomy" id="5963"/>
    <lineage>
        <taxon>Eukaryota</taxon>
        <taxon>Sar</taxon>
        <taxon>Alveolata</taxon>
        <taxon>Ciliophora</taxon>
        <taxon>Postciliodesmatophora</taxon>
        <taxon>Heterotrichea</taxon>
        <taxon>Heterotrichida</taxon>
        <taxon>Stentoridae</taxon>
        <taxon>Stentor</taxon>
    </lineage>
</organism>
<dbReference type="Proteomes" id="UP000187209">
    <property type="component" value="Unassembled WGS sequence"/>
</dbReference>
<name>A0A1R2BLW3_9CILI</name>
<dbReference type="OrthoDB" id="323009at2759"/>
<comment type="caution">
    <text evidence="1">The sequence shown here is derived from an EMBL/GenBank/DDBJ whole genome shotgun (WGS) entry which is preliminary data.</text>
</comment>
<dbReference type="EMBL" id="MPUH01000559">
    <property type="protein sequence ID" value="OMJ77741.1"/>
    <property type="molecule type" value="Genomic_DNA"/>
</dbReference>
<sequence length="342" mass="39834">MEYQSKLEGIHAHNARFSSDTVILAKLDKSQIATDSITIGHLLTFTENSIRNLYSFDHKSNIFRFEHQEGEFLARASCVLNPLGVRFTAEYLENPTSEYGISYVGFIQVYHLHSSFDIKMPGELSYDPGCASGDKPWVDFYQMTKIVIFVSVLMKAALLGATKKFLKRLFIVIKPIISLYYQKDHLFRWMYKQIKYACIYKKQPLSYPMYLRRLRKSYSESVQNYLSTLDMMAKGRNLQIIPPPEYFKGIYEDSSFNTTFKLKYFEDEEPVVEDFNEILEDEKKCSVYEMKQKLKKTKERYEEVMSSMINDLQDKVKANGNSANAVCQMSIFKPFSAQCPVF</sequence>
<evidence type="ECO:0000313" key="1">
    <source>
        <dbReference type="EMBL" id="OMJ77741.1"/>
    </source>
</evidence>
<gene>
    <name evidence="1" type="ORF">SteCoe_22610</name>
</gene>
<proteinExistence type="predicted"/>
<protein>
    <submittedName>
        <fullName evidence="1">Uncharacterized protein</fullName>
    </submittedName>
</protein>
<evidence type="ECO:0000313" key="2">
    <source>
        <dbReference type="Proteomes" id="UP000187209"/>
    </source>
</evidence>
<accession>A0A1R2BLW3</accession>
<keyword evidence="2" id="KW-1185">Reference proteome</keyword>
<reference evidence="1 2" key="1">
    <citation type="submission" date="2016-11" db="EMBL/GenBank/DDBJ databases">
        <title>The macronuclear genome of Stentor coeruleus: a giant cell with tiny introns.</title>
        <authorList>
            <person name="Slabodnick M."/>
            <person name="Ruby J.G."/>
            <person name="Reiff S.B."/>
            <person name="Swart E.C."/>
            <person name="Gosai S."/>
            <person name="Prabakaran S."/>
            <person name="Witkowska E."/>
            <person name="Larue G.E."/>
            <person name="Fisher S."/>
            <person name="Freeman R.M."/>
            <person name="Gunawardena J."/>
            <person name="Chu W."/>
            <person name="Stover N.A."/>
            <person name="Gregory B.D."/>
            <person name="Nowacki M."/>
            <person name="Derisi J."/>
            <person name="Roy S.W."/>
            <person name="Marshall W.F."/>
            <person name="Sood P."/>
        </authorList>
    </citation>
    <scope>NUCLEOTIDE SEQUENCE [LARGE SCALE GENOMIC DNA]</scope>
    <source>
        <strain evidence="1">WM001</strain>
    </source>
</reference>